<comment type="caution">
    <text evidence="1">The sequence shown here is derived from an EMBL/GenBank/DDBJ whole genome shotgun (WGS) entry which is preliminary data.</text>
</comment>
<keyword evidence="2" id="KW-1185">Reference proteome</keyword>
<name>A0A1D1VE89_RAMVA</name>
<dbReference type="EMBL" id="BDGG01000005">
    <property type="protein sequence ID" value="GAU99956.1"/>
    <property type="molecule type" value="Genomic_DNA"/>
</dbReference>
<protein>
    <submittedName>
        <fullName evidence="1">Uncharacterized protein</fullName>
    </submittedName>
</protein>
<sequence>MRTDGTMYVSPCNLGVRAFGQWGSSRHLLLVPLQLHVALPATGSGVVVMEAWKYRFDGTLAEKDGKCKVRCGGMTQNLGPLRRYCALSFMESESLCTFRQFSRLDRPTKTTNFRANQLSESLVSVGCC</sequence>
<evidence type="ECO:0000313" key="1">
    <source>
        <dbReference type="EMBL" id="GAU99956.1"/>
    </source>
</evidence>
<proteinExistence type="predicted"/>
<evidence type="ECO:0000313" key="2">
    <source>
        <dbReference type="Proteomes" id="UP000186922"/>
    </source>
</evidence>
<dbReference type="Proteomes" id="UP000186922">
    <property type="component" value="Unassembled WGS sequence"/>
</dbReference>
<dbReference type="AlphaFoldDB" id="A0A1D1VE89"/>
<gene>
    <name evidence="1" type="primary">RvY_10886-1</name>
    <name evidence="1" type="synonym">RvY_10886.1</name>
    <name evidence="1" type="ORF">RvY_10886</name>
</gene>
<reference evidence="1 2" key="1">
    <citation type="journal article" date="2016" name="Nat. Commun.">
        <title>Extremotolerant tardigrade genome and improved radiotolerance of human cultured cells by tardigrade-unique protein.</title>
        <authorList>
            <person name="Hashimoto T."/>
            <person name="Horikawa D.D."/>
            <person name="Saito Y."/>
            <person name="Kuwahara H."/>
            <person name="Kozuka-Hata H."/>
            <person name="Shin-I T."/>
            <person name="Minakuchi Y."/>
            <person name="Ohishi K."/>
            <person name="Motoyama A."/>
            <person name="Aizu T."/>
            <person name="Enomoto A."/>
            <person name="Kondo K."/>
            <person name="Tanaka S."/>
            <person name="Hara Y."/>
            <person name="Koshikawa S."/>
            <person name="Sagara H."/>
            <person name="Miura T."/>
            <person name="Yokobori S."/>
            <person name="Miyagawa K."/>
            <person name="Suzuki Y."/>
            <person name="Kubo T."/>
            <person name="Oyama M."/>
            <person name="Kohara Y."/>
            <person name="Fujiyama A."/>
            <person name="Arakawa K."/>
            <person name="Katayama T."/>
            <person name="Toyoda A."/>
            <person name="Kunieda T."/>
        </authorList>
    </citation>
    <scope>NUCLEOTIDE SEQUENCE [LARGE SCALE GENOMIC DNA]</scope>
    <source>
        <strain evidence="1 2">YOKOZUNA-1</strain>
    </source>
</reference>
<organism evidence="1 2">
    <name type="scientific">Ramazzottius varieornatus</name>
    <name type="common">Water bear</name>
    <name type="synonym">Tardigrade</name>
    <dbReference type="NCBI Taxonomy" id="947166"/>
    <lineage>
        <taxon>Eukaryota</taxon>
        <taxon>Metazoa</taxon>
        <taxon>Ecdysozoa</taxon>
        <taxon>Tardigrada</taxon>
        <taxon>Eutardigrada</taxon>
        <taxon>Parachela</taxon>
        <taxon>Hypsibioidea</taxon>
        <taxon>Ramazzottiidae</taxon>
        <taxon>Ramazzottius</taxon>
    </lineage>
</organism>
<accession>A0A1D1VE89</accession>